<dbReference type="PIRSF" id="PIRSF006470">
    <property type="entry name" value="DctB"/>
    <property type="match status" value="1"/>
</dbReference>
<dbReference type="CDD" id="cd13603">
    <property type="entry name" value="PBP2_TRAP_Siap_TeaA_like"/>
    <property type="match status" value="1"/>
</dbReference>
<keyword evidence="4 5" id="KW-0732">Signal</keyword>
<evidence type="ECO:0000313" key="7">
    <source>
        <dbReference type="Proteomes" id="UP001501591"/>
    </source>
</evidence>
<sequence>MATKKRWLIVAAAAAVLVTMTGCTRGAAPAPAADDGELAERTIIFAHIAPENHPYHAAAEKFKELVEEQSEGAITVELYPGAQLGGERDINESILEGSVHVGIGAGALSSLSPIVNLFELPFLINGQEHLADIIGSDALDPVEDKLGETGFQVLDWLSTGDSAIQTVDRAVTTPEDLQGLKLRVIENPALIDAMQALGASPTPLPLTEVFTSIQTGVVDGTTMDWTSIVSLSLHELFTHSTSPDIPFLAEPRPVIVSADFWEGLNDSERDVISSAMEEAAAAERAEFVAAQEKAVTATRDSGVTFADIDEAAFMAALEPVWQKWADELDAQDVLNRINELR</sequence>
<dbReference type="PANTHER" id="PTHR33376:SF4">
    <property type="entry name" value="SIALIC ACID-BINDING PERIPLASMIC PROTEIN SIAP"/>
    <property type="match status" value="1"/>
</dbReference>
<evidence type="ECO:0000256" key="1">
    <source>
        <dbReference type="ARBA" id="ARBA00004196"/>
    </source>
</evidence>
<dbReference type="Pfam" id="PF03480">
    <property type="entry name" value="DctP"/>
    <property type="match status" value="1"/>
</dbReference>
<comment type="subcellular location">
    <subcellularLocation>
        <location evidence="1">Cell envelope</location>
    </subcellularLocation>
</comment>
<evidence type="ECO:0000256" key="3">
    <source>
        <dbReference type="ARBA" id="ARBA00022448"/>
    </source>
</evidence>
<dbReference type="InterPro" id="IPR004682">
    <property type="entry name" value="TRAP_DctP"/>
</dbReference>
<dbReference type="RefSeq" id="WP_344819273.1">
    <property type="nucleotide sequence ID" value="NZ_BAABCP010000001.1"/>
</dbReference>
<dbReference type="Proteomes" id="UP001501591">
    <property type="component" value="Unassembled WGS sequence"/>
</dbReference>
<keyword evidence="7" id="KW-1185">Reference proteome</keyword>
<dbReference type="EMBL" id="BAABCP010000001">
    <property type="protein sequence ID" value="GAA3941023.1"/>
    <property type="molecule type" value="Genomic_DNA"/>
</dbReference>
<reference evidence="7" key="1">
    <citation type="journal article" date="2019" name="Int. J. Syst. Evol. Microbiol.">
        <title>The Global Catalogue of Microorganisms (GCM) 10K type strain sequencing project: providing services to taxonomists for standard genome sequencing and annotation.</title>
        <authorList>
            <consortium name="The Broad Institute Genomics Platform"/>
            <consortium name="The Broad Institute Genome Sequencing Center for Infectious Disease"/>
            <person name="Wu L."/>
            <person name="Ma J."/>
        </authorList>
    </citation>
    <scope>NUCLEOTIDE SEQUENCE [LARGE SCALE GENOMIC DNA]</scope>
    <source>
        <strain evidence="7">JCM 17024</strain>
    </source>
</reference>
<evidence type="ECO:0000256" key="5">
    <source>
        <dbReference type="SAM" id="SignalP"/>
    </source>
</evidence>
<dbReference type="InterPro" id="IPR038404">
    <property type="entry name" value="TRAP_DctP_sf"/>
</dbReference>
<proteinExistence type="inferred from homology"/>
<dbReference type="InterPro" id="IPR018389">
    <property type="entry name" value="DctP_fam"/>
</dbReference>
<comment type="caution">
    <text evidence="6">The sequence shown here is derived from an EMBL/GenBank/DDBJ whole genome shotgun (WGS) entry which is preliminary data.</text>
</comment>
<dbReference type="Gene3D" id="3.40.190.170">
    <property type="entry name" value="Bacterial extracellular solute-binding protein, family 7"/>
    <property type="match status" value="1"/>
</dbReference>
<dbReference type="PROSITE" id="PS51257">
    <property type="entry name" value="PROKAR_LIPOPROTEIN"/>
    <property type="match status" value="1"/>
</dbReference>
<dbReference type="PANTHER" id="PTHR33376">
    <property type="match status" value="1"/>
</dbReference>
<evidence type="ECO:0000313" key="6">
    <source>
        <dbReference type="EMBL" id="GAA3941023.1"/>
    </source>
</evidence>
<keyword evidence="3" id="KW-0813">Transport</keyword>
<name>A0ABP7NA63_9MICO</name>
<evidence type="ECO:0000256" key="4">
    <source>
        <dbReference type="ARBA" id="ARBA00022729"/>
    </source>
</evidence>
<feature type="chain" id="PRO_5046498050" evidence="5">
    <location>
        <begin position="28"/>
        <end position="341"/>
    </location>
</feature>
<evidence type="ECO:0000256" key="2">
    <source>
        <dbReference type="ARBA" id="ARBA00009023"/>
    </source>
</evidence>
<accession>A0ABP7NA63</accession>
<organism evidence="6 7">
    <name type="scientific">Microbacterium soli</name>
    <dbReference type="NCBI Taxonomy" id="446075"/>
    <lineage>
        <taxon>Bacteria</taxon>
        <taxon>Bacillati</taxon>
        <taxon>Actinomycetota</taxon>
        <taxon>Actinomycetes</taxon>
        <taxon>Micrococcales</taxon>
        <taxon>Microbacteriaceae</taxon>
        <taxon>Microbacterium</taxon>
    </lineage>
</organism>
<feature type="signal peptide" evidence="5">
    <location>
        <begin position="1"/>
        <end position="27"/>
    </location>
</feature>
<dbReference type="NCBIfam" id="TIGR00787">
    <property type="entry name" value="dctP"/>
    <property type="match status" value="1"/>
</dbReference>
<protein>
    <submittedName>
        <fullName evidence="6">TRAP transporter substrate-binding protein</fullName>
    </submittedName>
</protein>
<comment type="similarity">
    <text evidence="2">Belongs to the bacterial solute-binding protein 7 family.</text>
</comment>
<dbReference type="NCBIfam" id="NF037995">
    <property type="entry name" value="TRAP_S1"/>
    <property type="match status" value="1"/>
</dbReference>
<gene>
    <name evidence="6" type="ORF">GCM10022383_18550</name>
</gene>